<reference evidence="1" key="1">
    <citation type="submission" date="2023-06" db="EMBL/GenBank/DDBJ databases">
        <title>Conoideocrella luteorostrata (Hypocreales: Clavicipitaceae), a potential biocontrol fungus for elongate hemlock scale in United States Christmas tree production areas.</title>
        <authorList>
            <person name="Barrett H."/>
            <person name="Lovett B."/>
            <person name="Macias A.M."/>
            <person name="Stajich J.E."/>
            <person name="Kasson M.T."/>
        </authorList>
    </citation>
    <scope>NUCLEOTIDE SEQUENCE</scope>
    <source>
        <strain evidence="1">ARSEF 14590</strain>
    </source>
</reference>
<dbReference type="AlphaFoldDB" id="A0AAJ0CXJ0"/>
<gene>
    <name evidence="1" type="ORF">QQS21_002627</name>
</gene>
<organism evidence="1 2">
    <name type="scientific">Conoideocrella luteorostrata</name>
    <dbReference type="NCBI Taxonomy" id="1105319"/>
    <lineage>
        <taxon>Eukaryota</taxon>
        <taxon>Fungi</taxon>
        <taxon>Dikarya</taxon>
        <taxon>Ascomycota</taxon>
        <taxon>Pezizomycotina</taxon>
        <taxon>Sordariomycetes</taxon>
        <taxon>Hypocreomycetidae</taxon>
        <taxon>Hypocreales</taxon>
        <taxon>Clavicipitaceae</taxon>
        <taxon>Conoideocrella</taxon>
    </lineage>
</organism>
<comment type="caution">
    <text evidence="1">The sequence shown here is derived from an EMBL/GenBank/DDBJ whole genome shotgun (WGS) entry which is preliminary data.</text>
</comment>
<accession>A0AAJ0CXJ0</accession>
<keyword evidence="2" id="KW-1185">Reference proteome</keyword>
<sequence length="132" mass="14437">MAPRGTGGKVVDSLDASDGTEIRKGAKGVVETNELNAAGTRDFHFQHKYAVEPAKSQTFLARILIGRKKTSTGDVKEILEGVEIPFAGGSESCVDWVQSAMEHLQGKEWVEKFDINKFPKRLFNTASGDIKL</sequence>
<dbReference type="Proteomes" id="UP001251528">
    <property type="component" value="Unassembled WGS sequence"/>
</dbReference>
<proteinExistence type="predicted"/>
<evidence type="ECO:0000313" key="2">
    <source>
        <dbReference type="Proteomes" id="UP001251528"/>
    </source>
</evidence>
<evidence type="ECO:0000313" key="1">
    <source>
        <dbReference type="EMBL" id="KAK2608770.1"/>
    </source>
</evidence>
<dbReference type="Pfam" id="PF21858">
    <property type="entry name" value="DUF6914"/>
    <property type="match status" value="1"/>
</dbReference>
<dbReference type="EMBL" id="JASWJB010000032">
    <property type="protein sequence ID" value="KAK2608770.1"/>
    <property type="molecule type" value="Genomic_DNA"/>
</dbReference>
<protein>
    <submittedName>
        <fullName evidence="1">Uncharacterized protein</fullName>
    </submittedName>
</protein>
<name>A0AAJ0CXJ0_9HYPO</name>
<dbReference type="InterPro" id="IPR054208">
    <property type="entry name" value="DUF6914"/>
</dbReference>